<dbReference type="Proteomes" id="UP000054532">
    <property type="component" value="Unassembled WGS sequence"/>
</dbReference>
<gene>
    <name evidence="2" type="ORF">L914_21582</name>
</gene>
<dbReference type="VEuPathDB" id="FungiDB:PPTG_25041"/>
<reference evidence="2" key="1">
    <citation type="submission" date="2013-11" db="EMBL/GenBank/DDBJ databases">
        <title>The Genome Sequence of Phytophthora parasitica IAC_01/95.</title>
        <authorList>
            <consortium name="The Broad Institute Genomics Platform"/>
            <person name="Russ C."/>
            <person name="Tyler B."/>
            <person name="Panabieres F."/>
            <person name="Shan W."/>
            <person name="Tripathy S."/>
            <person name="Grunwald N."/>
            <person name="Machado M."/>
            <person name="Johnson C.S."/>
            <person name="Arredondo F."/>
            <person name="Hong C."/>
            <person name="Coffey M."/>
            <person name="Young S.K."/>
            <person name="Zeng Q."/>
            <person name="Gargeya S."/>
            <person name="Fitzgerald M."/>
            <person name="Abouelleil A."/>
            <person name="Alvarado L."/>
            <person name="Chapman S.B."/>
            <person name="Gainer-Dewar J."/>
            <person name="Goldberg J."/>
            <person name="Griggs A."/>
            <person name="Gujja S."/>
            <person name="Hansen M."/>
            <person name="Howarth C."/>
            <person name="Imamovic A."/>
            <person name="Ireland A."/>
            <person name="Larimer J."/>
            <person name="McCowan C."/>
            <person name="Murphy C."/>
            <person name="Pearson M."/>
            <person name="Poon T.W."/>
            <person name="Priest M."/>
            <person name="Roberts A."/>
            <person name="Saif S."/>
            <person name="Shea T."/>
            <person name="Sykes S."/>
            <person name="Wortman J."/>
            <person name="Nusbaum C."/>
            <person name="Birren B."/>
        </authorList>
    </citation>
    <scope>NUCLEOTIDE SEQUENCE [LARGE SCALE GENOMIC DNA]</scope>
    <source>
        <strain evidence="2">IAC_01/95</strain>
    </source>
</reference>
<name>W2M5I1_PHYNI</name>
<accession>W2M5I1</accession>
<dbReference type="AlphaFoldDB" id="W2M5I1"/>
<evidence type="ECO:0000256" key="1">
    <source>
        <dbReference type="SAM" id="MobiDB-lite"/>
    </source>
</evidence>
<proteinExistence type="predicted"/>
<protein>
    <submittedName>
        <fullName evidence="2">Uncharacterized protein</fullName>
    </submittedName>
</protein>
<feature type="compositionally biased region" description="Basic and acidic residues" evidence="1">
    <location>
        <begin position="1"/>
        <end position="18"/>
    </location>
</feature>
<organism evidence="2">
    <name type="scientific">Phytophthora nicotianae</name>
    <name type="common">Potato buckeye rot agent</name>
    <name type="synonym">Phytophthora parasitica</name>
    <dbReference type="NCBI Taxonomy" id="4792"/>
    <lineage>
        <taxon>Eukaryota</taxon>
        <taxon>Sar</taxon>
        <taxon>Stramenopiles</taxon>
        <taxon>Oomycota</taxon>
        <taxon>Peronosporomycetes</taxon>
        <taxon>Peronosporales</taxon>
        <taxon>Peronosporaceae</taxon>
        <taxon>Phytophthora</taxon>
    </lineage>
</organism>
<feature type="region of interest" description="Disordered" evidence="1">
    <location>
        <begin position="1"/>
        <end position="21"/>
    </location>
</feature>
<evidence type="ECO:0000313" key="2">
    <source>
        <dbReference type="EMBL" id="ETM30744.1"/>
    </source>
</evidence>
<dbReference type="EMBL" id="KI696823">
    <property type="protein sequence ID" value="ETM30744.1"/>
    <property type="molecule type" value="Genomic_DNA"/>
</dbReference>
<sequence length="87" mass="9036">MNKTTTKDGDEERQEGEARAAMMAAGDELENANVPSGAGAEEGDVATDVMNGMLTPAATNTNAVMTEPFMDELSDKLVGDLSVAISK</sequence>